<dbReference type="EMBL" id="JACXYY010000003">
    <property type="protein sequence ID" value="MBD3914770.1"/>
    <property type="molecule type" value="Genomic_DNA"/>
</dbReference>
<evidence type="ECO:0000313" key="6">
    <source>
        <dbReference type="EMBL" id="MBD3914770.1"/>
    </source>
</evidence>
<keyword evidence="7" id="KW-1185">Reference proteome</keyword>
<keyword evidence="4" id="KW-0411">Iron-sulfur</keyword>
<dbReference type="Proteomes" id="UP000649289">
    <property type="component" value="Unassembled WGS sequence"/>
</dbReference>
<reference evidence="6 7" key="1">
    <citation type="submission" date="2020-09" db="EMBL/GenBank/DDBJ databases">
        <title>novel species in genus Nocardioides.</title>
        <authorList>
            <person name="Zhang G."/>
        </authorList>
    </citation>
    <scope>NUCLEOTIDE SEQUENCE [LARGE SCALE GENOMIC DNA]</scope>
    <source>
        <strain evidence="6 7">19197</strain>
    </source>
</reference>
<protein>
    <submittedName>
        <fullName evidence="6">CDGSH iron-sulfur domain-containing protein</fullName>
    </submittedName>
</protein>
<dbReference type="Gene3D" id="3.40.5.90">
    <property type="entry name" value="CDGSH iron-sulfur domain, mitoNEET-type"/>
    <property type="match status" value="1"/>
</dbReference>
<evidence type="ECO:0000256" key="2">
    <source>
        <dbReference type="ARBA" id="ARBA00022723"/>
    </source>
</evidence>
<feature type="domain" description="Iron-binding zinc finger CDGSH type" evidence="5">
    <location>
        <begin position="4"/>
        <end position="48"/>
    </location>
</feature>
<name>A0ABR8MGT9_9ACTN</name>
<sequence length="48" mass="5241">MLIRGAATVQDEDGVVHPVERPVVAVCRCGKSSRLPWCDSTHKLIPRG</sequence>
<dbReference type="Pfam" id="PF09360">
    <property type="entry name" value="zf-CDGSH"/>
    <property type="match status" value="1"/>
</dbReference>
<organism evidence="6 7">
    <name type="scientific">Nocardioides hwasunensis</name>
    <dbReference type="NCBI Taxonomy" id="397258"/>
    <lineage>
        <taxon>Bacteria</taxon>
        <taxon>Bacillati</taxon>
        <taxon>Actinomycetota</taxon>
        <taxon>Actinomycetes</taxon>
        <taxon>Propionibacteriales</taxon>
        <taxon>Nocardioidaceae</taxon>
        <taxon>Nocardioides</taxon>
    </lineage>
</organism>
<evidence type="ECO:0000313" key="7">
    <source>
        <dbReference type="Proteomes" id="UP000649289"/>
    </source>
</evidence>
<accession>A0ABR8MGT9</accession>
<proteinExistence type="predicted"/>
<keyword evidence="1" id="KW-0001">2Fe-2S</keyword>
<evidence type="ECO:0000256" key="4">
    <source>
        <dbReference type="ARBA" id="ARBA00023014"/>
    </source>
</evidence>
<evidence type="ECO:0000259" key="5">
    <source>
        <dbReference type="SMART" id="SM00704"/>
    </source>
</evidence>
<comment type="caution">
    <text evidence="6">The sequence shown here is derived from an EMBL/GenBank/DDBJ whole genome shotgun (WGS) entry which is preliminary data.</text>
</comment>
<dbReference type="SMART" id="SM00704">
    <property type="entry name" value="ZnF_CDGSH"/>
    <property type="match status" value="1"/>
</dbReference>
<dbReference type="InterPro" id="IPR018967">
    <property type="entry name" value="FeS-contain_CDGSH-typ"/>
</dbReference>
<gene>
    <name evidence="6" type="ORF">IEZ25_09105</name>
</gene>
<keyword evidence="3" id="KW-0408">Iron</keyword>
<dbReference type="InterPro" id="IPR042216">
    <property type="entry name" value="MitoNEET_CISD"/>
</dbReference>
<evidence type="ECO:0000256" key="3">
    <source>
        <dbReference type="ARBA" id="ARBA00023004"/>
    </source>
</evidence>
<evidence type="ECO:0000256" key="1">
    <source>
        <dbReference type="ARBA" id="ARBA00022714"/>
    </source>
</evidence>
<keyword evidence="2" id="KW-0479">Metal-binding</keyword>